<evidence type="ECO:0000313" key="1">
    <source>
        <dbReference type="EMBL" id="KAJ9596248.1"/>
    </source>
</evidence>
<organism evidence="1 2">
    <name type="scientific">Diploptera punctata</name>
    <name type="common">Pacific beetle cockroach</name>
    <dbReference type="NCBI Taxonomy" id="6984"/>
    <lineage>
        <taxon>Eukaryota</taxon>
        <taxon>Metazoa</taxon>
        <taxon>Ecdysozoa</taxon>
        <taxon>Arthropoda</taxon>
        <taxon>Hexapoda</taxon>
        <taxon>Insecta</taxon>
        <taxon>Pterygota</taxon>
        <taxon>Neoptera</taxon>
        <taxon>Polyneoptera</taxon>
        <taxon>Dictyoptera</taxon>
        <taxon>Blattodea</taxon>
        <taxon>Blaberoidea</taxon>
        <taxon>Blaberidae</taxon>
        <taxon>Diplopterinae</taxon>
        <taxon>Diploptera</taxon>
    </lineage>
</organism>
<feature type="non-terminal residue" evidence="1">
    <location>
        <position position="1"/>
    </location>
</feature>
<reference evidence="1" key="1">
    <citation type="journal article" date="2023" name="IScience">
        <title>Live-bearing cockroach genome reveals convergent evolutionary mechanisms linked to viviparity in insects and beyond.</title>
        <authorList>
            <person name="Fouks B."/>
            <person name="Harrison M.C."/>
            <person name="Mikhailova A.A."/>
            <person name="Marchal E."/>
            <person name="English S."/>
            <person name="Carruthers M."/>
            <person name="Jennings E.C."/>
            <person name="Chiamaka E.L."/>
            <person name="Frigard R.A."/>
            <person name="Pippel M."/>
            <person name="Attardo G.M."/>
            <person name="Benoit J.B."/>
            <person name="Bornberg-Bauer E."/>
            <person name="Tobe S.S."/>
        </authorList>
    </citation>
    <scope>NUCLEOTIDE SEQUENCE</scope>
    <source>
        <strain evidence="1">Stay&amp;Tobe</strain>
    </source>
</reference>
<comment type="caution">
    <text evidence="1">The sequence shown here is derived from an EMBL/GenBank/DDBJ whole genome shotgun (WGS) entry which is preliminary data.</text>
</comment>
<protein>
    <submittedName>
        <fullName evidence="1">Uncharacterized protein</fullName>
    </submittedName>
</protein>
<gene>
    <name evidence="1" type="ORF">L9F63_027128</name>
</gene>
<dbReference type="EMBL" id="JASPKZ010002075">
    <property type="protein sequence ID" value="KAJ9596248.1"/>
    <property type="molecule type" value="Genomic_DNA"/>
</dbReference>
<dbReference type="Proteomes" id="UP001233999">
    <property type="component" value="Unassembled WGS sequence"/>
</dbReference>
<proteinExistence type="predicted"/>
<reference evidence="1" key="2">
    <citation type="submission" date="2023-05" db="EMBL/GenBank/DDBJ databases">
        <authorList>
            <person name="Fouks B."/>
        </authorList>
    </citation>
    <scope>NUCLEOTIDE SEQUENCE</scope>
    <source>
        <strain evidence="1">Stay&amp;Tobe</strain>
        <tissue evidence="1">Testes</tissue>
    </source>
</reference>
<keyword evidence="2" id="KW-1185">Reference proteome</keyword>
<sequence>SNSIPNRGAARSLYLYVKRKQEKKIVCFILLMQRGYFGGKMYNSLSVCHSILHT</sequence>
<name>A0AAD8EN31_DIPPU</name>
<accession>A0AAD8EN31</accession>
<feature type="non-terminal residue" evidence="1">
    <location>
        <position position="54"/>
    </location>
</feature>
<evidence type="ECO:0000313" key="2">
    <source>
        <dbReference type="Proteomes" id="UP001233999"/>
    </source>
</evidence>
<dbReference type="AlphaFoldDB" id="A0AAD8EN31"/>